<evidence type="ECO:0000256" key="1">
    <source>
        <dbReference type="SAM" id="MobiDB-lite"/>
    </source>
</evidence>
<feature type="compositionally biased region" description="Basic residues" evidence="1">
    <location>
        <begin position="10"/>
        <end position="22"/>
    </location>
</feature>
<protein>
    <submittedName>
        <fullName evidence="2">Uncharacterized protein</fullName>
    </submittedName>
</protein>
<keyword evidence="3" id="KW-1185">Reference proteome</keyword>
<evidence type="ECO:0000313" key="3">
    <source>
        <dbReference type="Proteomes" id="UP001266305"/>
    </source>
</evidence>
<comment type="caution">
    <text evidence="2">The sequence shown here is derived from an EMBL/GenBank/DDBJ whole genome shotgun (WGS) entry which is preliminary data.</text>
</comment>
<accession>A0ABQ9VTB6</accession>
<sequence>MRQEQEEAPRKRRGHPGGRRGRGWLGVEERGGSPGEGEPRDEGWGWGAVSLPLSPRAPWAPAPPLSPVVRPAPAAAGAAGRPGGLSSSHTRTHTSRSLSHTLTLTHSLTLPYTQTERQRRTTAGTSSKRGGREGTRGTRPRLSQKRREAPGCLRATPQPAPAVARHSCRRRHPEDRVEEAGEPLPKAAAKRTTWDQPQQWPGPRLQYPESTGGCRCCPYYNSAPHGCIEYSTAFYDTAYKNTSS</sequence>
<feature type="compositionally biased region" description="Low complexity" evidence="1">
    <location>
        <begin position="67"/>
        <end position="110"/>
    </location>
</feature>
<dbReference type="Proteomes" id="UP001266305">
    <property type="component" value="Unassembled WGS sequence"/>
</dbReference>
<feature type="region of interest" description="Disordered" evidence="1">
    <location>
        <begin position="1"/>
        <end position="201"/>
    </location>
</feature>
<reference evidence="2 3" key="1">
    <citation type="submission" date="2023-05" db="EMBL/GenBank/DDBJ databases">
        <title>B98-5 Cell Line De Novo Hybrid Assembly: An Optical Mapping Approach.</title>
        <authorList>
            <person name="Kananen K."/>
            <person name="Auerbach J.A."/>
            <person name="Kautto E."/>
            <person name="Blachly J.S."/>
        </authorList>
    </citation>
    <scope>NUCLEOTIDE SEQUENCE [LARGE SCALE GENOMIC DNA]</scope>
    <source>
        <strain evidence="2">B95-8</strain>
        <tissue evidence="2">Cell line</tissue>
    </source>
</reference>
<feature type="compositionally biased region" description="Basic and acidic residues" evidence="1">
    <location>
        <begin position="27"/>
        <end position="43"/>
    </location>
</feature>
<organism evidence="2 3">
    <name type="scientific">Saguinus oedipus</name>
    <name type="common">Cotton-top tamarin</name>
    <name type="synonym">Oedipomidas oedipus</name>
    <dbReference type="NCBI Taxonomy" id="9490"/>
    <lineage>
        <taxon>Eukaryota</taxon>
        <taxon>Metazoa</taxon>
        <taxon>Chordata</taxon>
        <taxon>Craniata</taxon>
        <taxon>Vertebrata</taxon>
        <taxon>Euteleostomi</taxon>
        <taxon>Mammalia</taxon>
        <taxon>Eutheria</taxon>
        <taxon>Euarchontoglires</taxon>
        <taxon>Primates</taxon>
        <taxon>Haplorrhini</taxon>
        <taxon>Platyrrhini</taxon>
        <taxon>Cebidae</taxon>
        <taxon>Callitrichinae</taxon>
        <taxon>Saguinus</taxon>
    </lineage>
</organism>
<gene>
    <name evidence="2" type="ORF">P7K49_012354</name>
</gene>
<evidence type="ECO:0000313" key="2">
    <source>
        <dbReference type="EMBL" id="KAK2112607.1"/>
    </source>
</evidence>
<name>A0ABQ9VTB6_SAGOE</name>
<proteinExistence type="predicted"/>
<dbReference type="EMBL" id="JASSZA010000005">
    <property type="protein sequence ID" value="KAK2112607.1"/>
    <property type="molecule type" value="Genomic_DNA"/>
</dbReference>